<organism evidence="7 8">
    <name type="scientific">Halteria grandinella</name>
    <dbReference type="NCBI Taxonomy" id="5974"/>
    <lineage>
        <taxon>Eukaryota</taxon>
        <taxon>Sar</taxon>
        <taxon>Alveolata</taxon>
        <taxon>Ciliophora</taxon>
        <taxon>Intramacronucleata</taxon>
        <taxon>Spirotrichea</taxon>
        <taxon>Stichotrichia</taxon>
        <taxon>Sporadotrichida</taxon>
        <taxon>Halteriidae</taxon>
        <taxon>Halteria</taxon>
    </lineage>
</organism>
<evidence type="ECO:0000256" key="1">
    <source>
        <dbReference type="ARBA" id="ARBA00009356"/>
    </source>
</evidence>
<keyword evidence="8" id="KW-1185">Reference proteome</keyword>
<sequence length="192" mass="21695">MRTILVEEWVQIPEDVTVSVKTRQVKVKGPRGEITKNFKHMPVELRILKQATRKRKGTFLNIKMWFGGSKQSCSVATLKSLINNMIAGTIKGYRYKMRLVHAHFPINVTIPKDGRSIEVKNFLGGKEVKKIDLLPGTTVKLNPDLKDELIFEGIDNQNVSLSCAQVSQVCKIGGKDNRKFLDGIYVSERGHM</sequence>
<dbReference type="Proteomes" id="UP000785679">
    <property type="component" value="Unassembled WGS sequence"/>
</dbReference>
<evidence type="ECO:0000256" key="5">
    <source>
        <dbReference type="ARBA" id="ARBA00023274"/>
    </source>
</evidence>
<dbReference type="InterPro" id="IPR020040">
    <property type="entry name" value="Ribosomal_uL6_a/b-dom"/>
</dbReference>
<evidence type="ECO:0000256" key="3">
    <source>
        <dbReference type="ARBA" id="ARBA00022884"/>
    </source>
</evidence>
<evidence type="ECO:0000313" key="7">
    <source>
        <dbReference type="EMBL" id="TNV76871.1"/>
    </source>
</evidence>
<dbReference type="PIRSF" id="PIRSF002162">
    <property type="entry name" value="Ribosomal_L6"/>
    <property type="match status" value="1"/>
</dbReference>
<dbReference type="GO" id="GO:0002181">
    <property type="term" value="P:cytoplasmic translation"/>
    <property type="evidence" value="ECO:0007669"/>
    <property type="project" value="TreeGrafter"/>
</dbReference>
<name>A0A8J8NMH3_HALGN</name>
<protein>
    <recommendedName>
        <fullName evidence="6">Large ribosomal subunit protein uL6 alpha-beta domain-containing protein</fullName>
    </recommendedName>
</protein>
<comment type="similarity">
    <text evidence="1">Belongs to the universal ribosomal protein uL6 family.</text>
</comment>
<dbReference type="OrthoDB" id="291967at2759"/>
<proteinExistence type="inferred from homology"/>
<dbReference type="GO" id="GO:0019843">
    <property type="term" value="F:rRNA binding"/>
    <property type="evidence" value="ECO:0007669"/>
    <property type="project" value="UniProtKB-KW"/>
</dbReference>
<dbReference type="FunFam" id="3.90.930.12:FF:000008">
    <property type="entry name" value="50S ribosomal protein L6"/>
    <property type="match status" value="1"/>
</dbReference>
<dbReference type="SUPFAM" id="SSF56053">
    <property type="entry name" value="Ribosomal protein L6"/>
    <property type="match status" value="2"/>
</dbReference>
<dbReference type="PANTHER" id="PTHR11655">
    <property type="entry name" value="60S/50S RIBOSOMAL PROTEIN L6/L9"/>
    <property type="match status" value="1"/>
</dbReference>
<comment type="caution">
    <text evidence="7">The sequence shown here is derived from an EMBL/GenBank/DDBJ whole genome shotgun (WGS) entry which is preliminary data.</text>
</comment>
<gene>
    <name evidence="7" type="ORF">FGO68_gene5665</name>
</gene>
<keyword evidence="4" id="KW-0689">Ribosomal protein</keyword>
<feature type="domain" description="Large ribosomal subunit protein uL6 alpha-beta" evidence="6">
    <location>
        <begin position="12"/>
        <end position="89"/>
    </location>
</feature>
<dbReference type="GO" id="GO:0022625">
    <property type="term" value="C:cytosolic large ribosomal subunit"/>
    <property type="evidence" value="ECO:0007669"/>
    <property type="project" value="TreeGrafter"/>
</dbReference>
<dbReference type="Pfam" id="PF00347">
    <property type="entry name" value="Ribosomal_L6"/>
    <property type="match status" value="2"/>
</dbReference>
<dbReference type="Gene3D" id="3.90.930.12">
    <property type="entry name" value="Ribosomal protein L6, alpha-beta domain"/>
    <property type="match status" value="2"/>
</dbReference>
<keyword evidence="3" id="KW-0694">RNA-binding</keyword>
<evidence type="ECO:0000256" key="2">
    <source>
        <dbReference type="ARBA" id="ARBA00022730"/>
    </source>
</evidence>
<dbReference type="FunFam" id="3.90.930.12:FF:000004">
    <property type="entry name" value="60S ribosomal protein L9"/>
    <property type="match status" value="1"/>
</dbReference>
<dbReference type="PANTHER" id="PTHR11655:SF16">
    <property type="entry name" value="60S RIBOSOMAL PROTEIN L9"/>
    <property type="match status" value="1"/>
</dbReference>
<evidence type="ECO:0000313" key="8">
    <source>
        <dbReference type="Proteomes" id="UP000785679"/>
    </source>
</evidence>
<dbReference type="EMBL" id="RRYP01012818">
    <property type="protein sequence ID" value="TNV76871.1"/>
    <property type="molecule type" value="Genomic_DNA"/>
</dbReference>
<evidence type="ECO:0000256" key="4">
    <source>
        <dbReference type="ARBA" id="ARBA00022980"/>
    </source>
</evidence>
<reference evidence="7" key="1">
    <citation type="submission" date="2019-06" db="EMBL/GenBank/DDBJ databases">
        <authorList>
            <person name="Zheng W."/>
        </authorList>
    </citation>
    <scope>NUCLEOTIDE SEQUENCE</scope>
    <source>
        <strain evidence="7">QDHG01</strain>
    </source>
</reference>
<keyword evidence="2" id="KW-0699">rRNA-binding</keyword>
<dbReference type="InterPro" id="IPR000702">
    <property type="entry name" value="Ribosomal_uL6-like"/>
</dbReference>
<dbReference type="InterPro" id="IPR002359">
    <property type="entry name" value="Ribosomal_uL6_CS2"/>
</dbReference>
<dbReference type="InterPro" id="IPR036789">
    <property type="entry name" value="Ribosomal_uL6-like_a/b-dom_sf"/>
</dbReference>
<feature type="domain" description="Large ribosomal subunit protein uL6 alpha-beta" evidence="6">
    <location>
        <begin position="104"/>
        <end position="183"/>
    </location>
</feature>
<keyword evidence="5" id="KW-0687">Ribonucleoprotein</keyword>
<dbReference type="GO" id="GO:0003735">
    <property type="term" value="F:structural constituent of ribosome"/>
    <property type="evidence" value="ECO:0007669"/>
    <property type="project" value="InterPro"/>
</dbReference>
<accession>A0A8J8NMH3</accession>
<evidence type="ECO:0000259" key="6">
    <source>
        <dbReference type="Pfam" id="PF00347"/>
    </source>
</evidence>
<dbReference type="AlphaFoldDB" id="A0A8J8NMH3"/>
<dbReference type="PROSITE" id="PS00700">
    <property type="entry name" value="RIBOSOMAL_L6_2"/>
    <property type="match status" value="1"/>
</dbReference>